<feature type="signal peptide" evidence="2">
    <location>
        <begin position="1"/>
        <end position="15"/>
    </location>
</feature>
<keyword evidence="4" id="KW-1185">Reference proteome</keyword>
<keyword evidence="2" id="KW-0732">Signal</keyword>
<evidence type="ECO:0000256" key="2">
    <source>
        <dbReference type="SAM" id="SignalP"/>
    </source>
</evidence>
<evidence type="ECO:0000256" key="1">
    <source>
        <dbReference type="SAM" id="MobiDB-lite"/>
    </source>
</evidence>
<feature type="compositionally biased region" description="Basic residues" evidence="1">
    <location>
        <begin position="31"/>
        <end position="47"/>
    </location>
</feature>
<dbReference type="AlphaFoldDB" id="A0A7J7HBW6"/>
<feature type="compositionally biased region" description="Basic and acidic residues" evidence="1">
    <location>
        <begin position="103"/>
        <end position="115"/>
    </location>
</feature>
<dbReference type="EMBL" id="JACBKZ010000005">
    <property type="protein sequence ID" value="KAF5950115.1"/>
    <property type="molecule type" value="Genomic_DNA"/>
</dbReference>
<name>A0A7J7HBW6_CAMSI</name>
<evidence type="ECO:0000313" key="4">
    <source>
        <dbReference type="Proteomes" id="UP000593564"/>
    </source>
</evidence>
<dbReference type="Proteomes" id="UP000593564">
    <property type="component" value="Unassembled WGS sequence"/>
</dbReference>
<sequence>MKFFLEFWWSCGAIAATPPPQQEVARPLPSRSRRRSMKVNPSAHRKPALSAISEDSVVSDLGTKKTENRNKKASEKSKSTAIARSSSHCDNYSVVSDLGIKKTENRNKKASEKSKSTAIARSSSHCDNYRSKRVFLLP</sequence>
<dbReference type="PANTHER" id="PTHR35318">
    <property type="entry name" value="BNAA10G08410D PROTEIN"/>
    <property type="match status" value="1"/>
</dbReference>
<feature type="region of interest" description="Disordered" evidence="1">
    <location>
        <begin position="18"/>
        <end position="84"/>
    </location>
</feature>
<feature type="region of interest" description="Disordered" evidence="1">
    <location>
        <begin position="103"/>
        <end position="124"/>
    </location>
</feature>
<proteinExistence type="predicted"/>
<reference evidence="4" key="1">
    <citation type="journal article" date="2020" name="Nat. Commun.">
        <title>Genome assembly of wild tea tree DASZ reveals pedigree and selection history of tea varieties.</title>
        <authorList>
            <person name="Zhang W."/>
            <person name="Zhang Y."/>
            <person name="Qiu H."/>
            <person name="Guo Y."/>
            <person name="Wan H."/>
            <person name="Zhang X."/>
            <person name="Scossa F."/>
            <person name="Alseekh S."/>
            <person name="Zhang Q."/>
            <person name="Wang P."/>
            <person name="Xu L."/>
            <person name="Schmidt M.H."/>
            <person name="Jia X."/>
            <person name="Li D."/>
            <person name="Zhu A."/>
            <person name="Guo F."/>
            <person name="Chen W."/>
            <person name="Ni D."/>
            <person name="Usadel B."/>
            <person name="Fernie A.R."/>
            <person name="Wen W."/>
        </authorList>
    </citation>
    <scope>NUCLEOTIDE SEQUENCE [LARGE SCALE GENOMIC DNA]</scope>
    <source>
        <strain evidence="4">cv. G240</strain>
    </source>
</reference>
<accession>A0A7J7HBW6</accession>
<comment type="caution">
    <text evidence="3">The sequence shown here is derived from an EMBL/GenBank/DDBJ whole genome shotgun (WGS) entry which is preliminary data.</text>
</comment>
<gene>
    <name evidence="3" type="ORF">HYC85_012108</name>
</gene>
<reference evidence="3 4" key="2">
    <citation type="submission" date="2020-07" db="EMBL/GenBank/DDBJ databases">
        <title>Genome assembly of wild tea tree DASZ reveals pedigree and selection history of tea varieties.</title>
        <authorList>
            <person name="Zhang W."/>
        </authorList>
    </citation>
    <scope>NUCLEOTIDE SEQUENCE [LARGE SCALE GENOMIC DNA]</scope>
    <source>
        <strain evidence="4">cv. G240</strain>
        <tissue evidence="3">Leaf</tissue>
    </source>
</reference>
<dbReference type="PANTHER" id="PTHR35318:SF2">
    <property type="entry name" value="OS08G0138900 PROTEIN"/>
    <property type="match status" value="1"/>
</dbReference>
<organism evidence="3 4">
    <name type="scientific">Camellia sinensis</name>
    <name type="common">Tea plant</name>
    <name type="synonym">Thea sinensis</name>
    <dbReference type="NCBI Taxonomy" id="4442"/>
    <lineage>
        <taxon>Eukaryota</taxon>
        <taxon>Viridiplantae</taxon>
        <taxon>Streptophyta</taxon>
        <taxon>Embryophyta</taxon>
        <taxon>Tracheophyta</taxon>
        <taxon>Spermatophyta</taxon>
        <taxon>Magnoliopsida</taxon>
        <taxon>eudicotyledons</taxon>
        <taxon>Gunneridae</taxon>
        <taxon>Pentapetalae</taxon>
        <taxon>asterids</taxon>
        <taxon>Ericales</taxon>
        <taxon>Theaceae</taxon>
        <taxon>Camellia</taxon>
    </lineage>
</organism>
<feature type="compositionally biased region" description="Basic and acidic residues" evidence="1">
    <location>
        <begin position="62"/>
        <end position="78"/>
    </location>
</feature>
<protein>
    <submittedName>
        <fullName evidence="3">Uncharacterized protein</fullName>
    </submittedName>
</protein>
<evidence type="ECO:0000313" key="3">
    <source>
        <dbReference type="EMBL" id="KAF5950115.1"/>
    </source>
</evidence>
<feature type="chain" id="PRO_5029568651" evidence="2">
    <location>
        <begin position="16"/>
        <end position="138"/>
    </location>
</feature>